<keyword evidence="2" id="KW-1185">Reference proteome</keyword>
<gene>
    <name evidence="1" type="ORF">ACZ87_02595</name>
</gene>
<reference evidence="1" key="1">
    <citation type="submission" date="2018-04" db="EMBL/GenBank/DDBJ databases">
        <title>Genomes of the Obligate Erwinia dacicola and Facultative Enterobacter sp. OLF Endosymbionts of the Olive Fruit fly, Bactrocera oleae.</title>
        <authorList>
            <person name="Estes A.M."/>
            <person name="Hearn D.J."/>
            <person name="Agarwal S."/>
            <person name="Pierson E.A."/>
            <person name="Dunning-Hotopp J.C."/>
        </authorList>
    </citation>
    <scope>NUCLEOTIDE SEQUENCE [LARGE SCALE GENOMIC DNA]</scope>
    <source>
        <strain evidence="1">Oroville</strain>
    </source>
</reference>
<proteinExistence type="predicted"/>
<evidence type="ECO:0000313" key="2">
    <source>
        <dbReference type="Proteomes" id="UP000244334"/>
    </source>
</evidence>
<dbReference type="Proteomes" id="UP000244334">
    <property type="component" value="Unassembled WGS sequence"/>
</dbReference>
<organism evidence="1 2">
    <name type="scientific">Candidatus Erwinia dacicola</name>
    <dbReference type="NCBI Taxonomy" id="252393"/>
    <lineage>
        <taxon>Bacteria</taxon>
        <taxon>Pseudomonadati</taxon>
        <taxon>Pseudomonadota</taxon>
        <taxon>Gammaproteobacteria</taxon>
        <taxon>Enterobacterales</taxon>
        <taxon>Erwiniaceae</taxon>
        <taxon>Erwinia</taxon>
    </lineage>
</organism>
<dbReference type="EMBL" id="LJAM02000306">
    <property type="protein sequence ID" value="RAP70599.1"/>
    <property type="molecule type" value="Genomic_DNA"/>
</dbReference>
<sequence length="41" mass="4535">MSAAKLHLLQVELKILDADHNLICDRFHSTSVLPILGTSFS</sequence>
<dbReference type="AlphaFoldDB" id="A0A328TJE4"/>
<accession>A0A328TJE4</accession>
<evidence type="ECO:0000313" key="1">
    <source>
        <dbReference type="EMBL" id="RAP70599.1"/>
    </source>
</evidence>
<protein>
    <submittedName>
        <fullName evidence="1">Uncharacterized protein</fullName>
    </submittedName>
</protein>
<name>A0A328TJE4_9GAMM</name>
<comment type="caution">
    <text evidence="1">The sequence shown here is derived from an EMBL/GenBank/DDBJ whole genome shotgun (WGS) entry which is preliminary data.</text>
</comment>